<keyword evidence="1" id="KW-0472">Membrane</keyword>
<dbReference type="PANTHER" id="PTHR44329">
    <property type="entry name" value="SERINE/THREONINE-PROTEIN KINASE TNNI3K-RELATED"/>
    <property type="match status" value="1"/>
</dbReference>
<dbReference type="PRINTS" id="PR00109">
    <property type="entry name" value="TYRKINASE"/>
</dbReference>
<dbReference type="InterPro" id="IPR011009">
    <property type="entry name" value="Kinase-like_dom_sf"/>
</dbReference>
<organism evidence="3 4">
    <name type="scientific">Achlya hypogyna</name>
    <name type="common">Oomycete</name>
    <name type="synonym">Protoachlya hypogyna</name>
    <dbReference type="NCBI Taxonomy" id="1202772"/>
    <lineage>
        <taxon>Eukaryota</taxon>
        <taxon>Sar</taxon>
        <taxon>Stramenopiles</taxon>
        <taxon>Oomycota</taxon>
        <taxon>Saprolegniomycetes</taxon>
        <taxon>Saprolegniales</taxon>
        <taxon>Achlyaceae</taxon>
        <taxon>Achlya</taxon>
    </lineage>
</organism>
<dbReference type="Gene3D" id="1.10.510.10">
    <property type="entry name" value="Transferase(Phosphotransferase) domain 1"/>
    <property type="match status" value="1"/>
</dbReference>
<dbReference type="STRING" id="1202772.A0A1V9YUA0"/>
<sequence>MAGIEYITVADLELALAALNGVVAVAECQYKSYASTYTTFCNDGFIYCIVDKDCKQTTGWTIDHVVKSPSLNTMSLTISDSADYLARLPTATGLEITFDHTSIRAVGDLDPGSKTATISFVNNAGIDLSNATFPKSITAIYVDRRRAVDLLYKRKIVESQLLVFPRTIPFDTLSVFYGNDNKFTSLENVDFGKAEAIYAAHDADHLDTRVALDAIGNTNLSTFTVSQTTYERLGRARNFFVGGIDVGRTCLAPNKTAPLHSHTVCVMPTFSLRYELIDVAEVTPAPTNATRGNVTPILSLVPSTIDPSRPESTKEPSAPSAPVIAGITASVVLVVILVALCFVRRQKMKNTEPKDGYHGAAIDLADGLKYDDQLDLSDLMLLRLDDLELVQSTFLAQGAYGQVWLGAYRDHPVVIKCLLPDRASTKDLVHFADEIRLSARMDSPYIVRMLGASWRVPSELQMVLEWMDRGDLKRVLDTTSPASFLWDAKTDCMLAMAEGLVYLHSLDVIHRDLKARNVLLDSKKGTKLTDFGVSRIATTETMTMSVGTYCWMAPEILQDCHYSTAADVYSFGVILTELATHHTPYHDLCNDKGIPLSDTAIISRVVRGEVQPSIPPASCPPWVRELALECLALTPEARPNAMRIAYTIATQLHMPRARASSHSIFVSVTCLSG</sequence>
<evidence type="ECO:0000313" key="3">
    <source>
        <dbReference type="EMBL" id="OQR89365.1"/>
    </source>
</evidence>
<dbReference type="GO" id="GO:0005524">
    <property type="term" value="F:ATP binding"/>
    <property type="evidence" value="ECO:0007669"/>
    <property type="project" value="InterPro"/>
</dbReference>
<keyword evidence="3" id="KW-0808">Transferase</keyword>
<proteinExistence type="predicted"/>
<evidence type="ECO:0000256" key="1">
    <source>
        <dbReference type="SAM" id="Phobius"/>
    </source>
</evidence>
<gene>
    <name evidence="3" type="ORF">ACHHYP_06328</name>
</gene>
<evidence type="ECO:0000259" key="2">
    <source>
        <dbReference type="PROSITE" id="PS50011"/>
    </source>
</evidence>
<keyword evidence="1" id="KW-1133">Transmembrane helix</keyword>
<keyword evidence="3" id="KW-0418">Kinase</keyword>
<dbReference type="GO" id="GO:0004674">
    <property type="term" value="F:protein serine/threonine kinase activity"/>
    <property type="evidence" value="ECO:0007669"/>
    <property type="project" value="TreeGrafter"/>
</dbReference>
<protein>
    <submittedName>
        <fullName evidence="3">Protein kinase</fullName>
    </submittedName>
</protein>
<keyword evidence="1" id="KW-0812">Transmembrane</keyword>
<dbReference type="SUPFAM" id="SSF56112">
    <property type="entry name" value="Protein kinase-like (PK-like)"/>
    <property type="match status" value="1"/>
</dbReference>
<feature type="transmembrane region" description="Helical" evidence="1">
    <location>
        <begin position="323"/>
        <end position="343"/>
    </location>
</feature>
<evidence type="ECO:0000313" key="4">
    <source>
        <dbReference type="Proteomes" id="UP000243579"/>
    </source>
</evidence>
<dbReference type="PROSITE" id="PS00108">
    <property type="entry name" value="PROTEIN_KINASE_ST"/>
    <property type="match status" value="1"/>
</dbReference>
<dbReference type="InterPro" id="IPR008271">
    <property type="entry name" value="Ser/Thr_kinase_AS"/>
</dbReference>
<dbReference type="Pfam" id="PF00069">
    <property type="entry name" value="Pkinase"/>
    <property type="match status" value="1"/>
</dbReference>
<feature type="domain" description="Protein kinase" evidence="2">
    <location>
        <begin position="389"/>
        <end position="665"/>
    </location>
</feature>
<dbReference type="Proteomes" id="UP000243579">
    <property type="component" value="Unassembled WGS sequence"/>
</dbReference>
<dbReference type="InterPro" id="IPR000719">
    <property type="entry name" value="Prot_kinase_dom"/>
</dbReference>
<dbReference type="SMART" id="SM00220">
    <property type="entry name" value="S_TKc"/>
    <property type="match status" value="1"/>
</dbReference>
<keyword evidence="4" id="KW-1185">Reference proteome</keyword>
<dbReference type="PROSITE" id="PS50011">
    <property type="entry name" value="PROTEIN_KINASE_DOM"/>
    <property type="match status" value="1"/>
</dbReference>
<name>A0A1V9YUA0_ACHHY</name>
<dbReference type="PANTHER" id="PTHR44329:SF214">
    <property type="entry name" value="PROTEIN KINASE DOMAIN-CONTAINING PROTEIN"/>
    <property type="match status" value="1"/>
</dbReference>
<dbReference type="InterPro" id="IPR051681">
    <property type="entry name" value="Ser/Thr_Kinases-Pseudokinases"/>
</dbReference>
<reference evidence="3 4" key="1">
    <citation type="journal article" date="2014" name="Genome Biol. Evol.">
        <title>The secreted proteins of Achlya hypogyna and Thraustotheca clavata identify the ancestral oomycete secretome and reveal gene acquisitions by horizontal gene transfer.</title>
        <authorList>
            <person name="Misner I."/>
            <person name="Blouin N."/>
            <person name="Leonard G."/>
            <person name="Richards T.A."/>
            <person name="Lane C.E."/>
        </authorList>
    </citation>
    <scope>NUCLEOTIDE SEQUENCE [LARGE SCALE GENOMIC DNA]</scope>
    <source>
        <strain evidence="3 4">ATCC 48635</strain>
    </source>
</reference>
<dbReference type="InterPro" id="IPR001245">
    <property type="entry name" value="Ser-Thr/Tyr_kinase_cat_dom"/>
</dbReference>
<accession>A0A1V9YUA0</accession>
<dbReference type="AlphaFoldDB" id="A0A1V9YUA0"/>
<comment type="caution">
    <text evidence="3">The sequence shown here is derived from an EMBL/GenBank/DDBJ whole genome shotgun (WGS) entry which is preliminary data.</text>
</comment>
<dbReference type="EMBL" id="JNBR01000844">
    <property type="protein sequence ID" value="OQR89365.1"/>
    <property type="molecule type" value="Genomic_DNA"/>
</dbReference>